<dbReference type="SUPFAM" id="SSF50685">
    <property type="entry name" value="Barwin-like endoglucanases"/>
    <property type="match status" value="1"/>
</dbReference>
<organism evidence="2 3">
    <name type="scientific">Dillenia turbinata</name>
    <dbReference type="NCBI Taxonomy" id="194707"/>
    <lineage>
        <taxon>Eukaryota</taxon>
        <taxon>Viridiplantae</taxon>
        <taxon>Streptophyta</taxon>
        <taxon>Embryophyta</taxon>
        <taxon>Tracheophyta</taxon>
        <taxon>Spermatophyta</taxon>
        <taxon>Magnoliopsida</taxon>
        <taxon>eudicotyledons</taxon>
        <taxon>Gunneridae</taxon>
        <taxon>Pentapetalae</taxon>
        <taxon>Dilleniales</taxon>
        <taxon>Dilleniaceae</taxon>
        <taxon>Dillenia</taxon>
    </lineage>
</organism>
<feature type="non-terminal residue" evidence="2">
    <location>
        <position position="1"/>
    </location>
</feature>
<dbReference type="PANTHER" id="PTHR31692">
    <property type="entry name" value="EXPANSIN-B3"/>
    <property type="match status" value="1"/>
</dbReference>
<accession>A0AAN8W9M6</accession>
<dbReference type="PROSITE" id="PS50842">
    <property type="entry name" value="EXPANSIN_EG45"/>
    <property type="match status" value="1"/>
</dbReference>
<feature type="non-terminal residue" evidence="2">
    <location>
        <position position="212"/>
    </location>
</feature>
<dbReference type="Proteomes" id="UP001370490">
    <property type="component" value="Unassembled WGS sequence"/>
</dbReference>
<dbReference type="AlphaFoldDB" id="A0AAN8W9M6"/>
<gene>
    <name evidence="2" type="ORF">RJ641_025613</name>
</gene>
<reference evidence="2 3" key="1">
    <citation type="submission" date="2023-12" db="EMBL/GenBank/DDBJ databases">
        <title>A high-quality genome assembly for Dillenia turbinata (Dilleniales).</title>
        <authorList>
            <person name="Chanderbali A."/>
        </authorList>
    </citation>
    <scope>NUCLEOTIDE SEQUENCE [LARGE SCALE GENOMIC DNA]</scope>
    <source>
        <strain evidence="2">LSX21</strain>
        <tissue evidence="2">Leaf</tissue>
    </source>
</reference>
<feature type="domain" description="Expansin-like EG45" evidence="1">
    <location>
        <begin position="1"/>
        <end position="88"/>
    </location>
</feature>
<proteinExistence type="predicted"/>
<dbReference type="InterPro" id="IPR036908">
    <property type="entry name" value="RlpA-like_sf"/>
</dbReference>
<sequence length="212" mass="23214">CRYGGLALGFNGGHVAAGVPSLYKGGAGCDAKTQLCSTASTRVIITDLNQNNKTDFLISSRAFAAMACQGMGQEILKFGIVDVDYKRLWGAQTSSLQNFEIAGDRERMPSFLSMHLELSELVQDLWVRGLWRVERSFTLVYPLYNCEVLIIRKLQKDVISIGAVVGFLLYGGRQVLLHCDIAWGLMPSQPPSNPLFGELDANENPYGPPPVA</sequence>
<comment type="caution">
    <text evidence="2">The sequence shown here is derived from an EMBL/GenBank/DDBJ whole genome shotgun (WGS) entry which is preliminary data.</text>
</comment>
<protein>
    <recommendedName>
        <fullName evidence="1">Expansin-like EG45 domain-containing protein</fullName>
    </recommendedName>
</protein>
<keyword evidence="3" id="KW-1185">Reference proteome</keyword>
<dbReference type="Gene3D" id="2.40.40.10">
    <property type="entry name" value="RlpA-like domain"/>
    <property type="match status" value="1"/>
</dbReference>
<name>A0AAN8W9M6_9MAGN</name>
<dbReference type="GO" id="GO:0009505">
    <property type="term" value="C:plant-type cell wall"/>
    <property type="evidence" value="ECO:0007669"/>
    <property type="project" value="TreeGrafter"/>
</dbReference>
<evidence type="ECO:0000259" key="1">
    <source>
        <dbReference type="PROSITE" id="PS50842"/>
    </source>
</evidence>
<dbReference type="EMBL" id="JBAMMX010000003">
    <property type="protein sequence ID" value="KAK6944511.1"/>
    <property type="molecule type" value="Genomic_DNA"/>
</dbReference>
<dbReference type="PANTHER" id="PTHR31692:SF4">
    <property type="entry name" value="EXPANSIN-LIKE A1-RELATED"/>
    <property type="match status" value="1"/>
</dbReference>
<evidence type="ECO:0000313" key="3">
    <source>
        <dbReference type="Proteomes" id="UP001370490"/>
    </source>
</evidence>
<dbReference type="InterPro" id="IPR007112">
    <property type="entry name" value="Expansin/allergen_DPBB_dom"/>
</dbReference>
<evidence type="ECO:0000313" key="2">
    <source>
        <dbReference type="EMBL" id="KAK6944511.1"/>
    </source>
</evidence>
<dbReference type="GO" id="GO:0009506">
    <property type="term" value="C:plasmodesma"/>
    <property type="evidence" value="ECO:0007669"/>
    <property type="project" value="TreeGrafter"/>
</dbReference>